<dbReference type="OrthoDB" id="8736147at2"/>
<dbReference type="EMBL" id="CP015405">
    <property type="protein sequence ID" value="ANU77342.1"/>
    <property type="molecule type" value="Genomic_DNA"/>
</dbReference>
<organism evidence="2 3">
    <name type="scientific">Blautia pseudococcoides</name>
    <dbReference type="NCBI Taxonomy" id="1796616"/>
    <lineage>
        <taxon>Bacteria</taxon>
        <taxon>Bacillati</taxon>
        <taxon>Bacillota</taxon>
        <taxon>Clostridia</taxon>
        <taxon>Lachnospirales</taxon>
        <taxon>Lachnospiraceae</taxon>
        <taxon>Blautia</taxon>
    </lineage>
</organism>
<dbReference type="AlphaFoldDB" id="A0A1C7IGP7"/>
<dbReference type="Proteomes" id="UP000092574">
    <property type="component" value="Chromosome"/>
</dbReference>
<evidence type="ECO:0000313" key="2">
    <source>
        <dbReference type="EMBL" id="ANU77342.1"/>
    </source>
</evidence>
<reference evidence="2" key="1">
    <citation type="submission" date="2017-04" db="EMBL/GenBank/DDBJ databases">
        <title>Complete Genome Sequences of Twelve Strains of a Stable Defined Moderately Diverse Mouse Microbiota 2 (sDMDMm2).</title>
        <authorList>
            <person name="Uchimura Y."/>
            <person name="Wyss M."/>
            <person name="Brugiroux S."/>
            <person name="Limenitakis J.P."/>
            <person name="Stecher B."/>
            <person name="McCoy K.D."/>
            <person name="Macpherson A.J."/>
        </authorList>
    </citation>
    <scope>NUCLEOTIDE SEQUENCE</scope>
    <source>
        <strain evidence="2">YL58</strain>
    </source>
</reference>
<sequence>MRSGFRKKWDDINLKAESVYRKLEYQKKAKLRLKRMNGGFNCSKEYEEIVVPFWKRYGLKPSKMWYQIFSDREKKVDPRYIPDDLWYGVIVPYFSNTQFRRFGEDKCMHDIFFKEFTRPETIIKNIAGVFYDSDMNVISMEQAVKNCLDYPEEFLIKPSIDSGEGRLISFFEKEKKDKESITAVMHSLKANYIAQEAVKQHPVLSELNPSSLNTIRIVSFFFEGEVHILSSILRMGASGHKVDNIGAGGFACPIQKDGHLAERGVNRKAEWVSENQHGIRFADVQVPSYEKIVGLVKKQHRKLAHFKLIGWDFSVSGEGEPVFIEYNVCPGSNQITCGPTFGDLTEHVLDEVFVKKTLKYAQN</sequence>
<name>A0A1C7IGP7_9FIRM</name>
<gene>
    <name evidence="2" type="ORF">A4V09_17290</name>
</gene>
<evidence type="ECO:0000259" key="1">
    <source>
        <dbReference type="Pfam" id="PF14397"/>
    </source>
</evidence>
<keyword evidence="2" id="KW-0808">Transferase</keyword>
<accession>A0A1C7IGP7</accession>
<keyword evidence="3" id="KW-1185">Reference proteome</keyword>
<dbReference type="KEGG" id="byl:A4V09_17290"/>
<dbReference type="InterPro" id="IPR039523">
    <property type="entry name" value="RimK-rel_E_lig_ATP-grasp"/>
</dbReference>
<dbReference type="STRING" id="1796616.A4V09_17290"/>
<proteinExistence type="predicted"/>
<protein>
    <submittedName>
        <fullName evidence="2">Hexapeptide transferase</fullName>
    </submittedName>
</protein>
<dbReference type="RefSeq" id="WP_065543471.1">
    <property type="nucleotide sequence ID" value="NZ_CP015405.2"/>
</dbReference>
<dbReference type="GO" id="GO:0016740">
    <property type="term" value="F:transferase activity"/>
    <property type="evidence" value="ECO:0007669"/>
    <property type="project" value="UniProtKB-KW"/>
</dbReference>
<dbReference type="SUPFAM" id="SSF56059">
    <property type="entry name" value="Glutathione synthetase ATP-binding domain-like"/>
    <property type="match status" value="1"/>
</dbReference>
<evidence type="ECO:0000313" key="3">
    <source>
        <dbReference type="Proteomes" id="UP000092574"/>
    </source>
</evidence>
<feature type="domain" description="Alpha-L-glutamate ligase-related protein ATP-grasp" evidence="1">
    <location>
        <begin position="179"/>
        <end position="332"/>
    </location>
</feature>
<dbReference type="Pfam" id="PF14397">
    <property type="entry name" value="ATPgrasp_ST"/>
    <property type="match status" value="1"/>
</dbReference>